<dbReference type="AlphaFoldDB" id="A0A0F6QZ76"/>
<accession>A0A0F6QZ76</accession>
<feature type="transmembrane region" description="Helical" evidence="5">
    <location>
        <begin position="215"/>
        <end position="235"/>
    </location>
</feature>
<dbReference type="HOGENOM" id="CLU_097112_0_0_11"/>
<dbReference type="Proteomes" id="UP000033457">
    <property type="component" value="Chromosome"/>
</dbReference>
<keyword evidence="2 5" id="KW-0812">Transmembrane</keyword>
<dbReference type="Pfam" id="PF01061">
    <property type="entry name" value="ABC2_membrane"/>
    <property type="match status" value="1"/>
</dbReference>
<dbReference type="STRING" id="35755.UL82_01660"/>
<organism evidence="7 8">
    <name type="scientific">Corynebacterium kutscheri</name>
    <dbReference type="NCBI Taxonomy" id="35755"/>
    <lineage>
        <taxon>Bacteria</taxon>
        <taxon>Bacillati</taxon>
        <taxon>Actinomycetota</taxon>
        <taxon>Actinomycetes</taxon>
        <taxon>Mycobacteriales</taxon>
        <taxon>Corynebacteriaceae</taxon>
        <taxon>Corynebacterium</taxon>
    </lineage>
</organism>
<evidence type="ECO:0000313" key="8">
    <source>
        <dbReference type="Proteomes" id="UP000033457"/>
    </source>
</evidence>
<evidence type="ECO:0000256" key="4">
    <source>
        <dbReference type="ARBA" id="ARBA00023136"/>
    </source>
</evidence>
<evidence type="ECO:0000256" key="3">
    <source>
        <dbReference type="ARBA" id="ARBA00022989"/>
    </source>
</evidence>
<evidence type="ECO:0000256" key="2">
    <source>
        <dbReference type="ARBA" id="ARBA00022692"/>
    </source>
</evidence>
<feature type="transmembrane region" description="Helical" evidence="5">
    <location>
        <begin position="52"/>
        <end position="73"/>
    </location>
</feature>
<feature type="transmembrane region" description="Helical" evidence="5">
    <location>
        <begin position="80"/>
        <end position="113"/>
    </location>
</feature>
<dbReference type="GO" id="GO:0140359">
    <property type="term" value="F:ABC-type transporter activity"/>
    <property type="evidence" value="ECO:0007669"/>
    <property type="project" value="InterPro"/>
</dbReference>
<evidence type="ECO:0000256" key="5">
    <source>
        <dbReference type="SAM" id="Phobius"/>
    </source>
</evidence>
<gene>
    <name evidence="7" type="ORF">UL82_01660</name>
</gene>
<sequence length="251" mass="26995">MIRQLRLMAFHVRQFAAVAYFARLMVFTTIATTIVQWLAVTAWGDSSPEQGWVRGGIIGMWTTATCAAGIIGFERFKGTLVYLIAAPIGALRALVAPVVAASSFGLLAFPVSWLTWVICSHSVPGLPADTTVITFVLAVLMLYLGCVALTITIAALFVLTPNAISYEGLLVVPIFLLSGVLFFVDSPPSWIAAVSTFLPLATPVYLLAGKGISIVTLLIWCAVTCGWFVLGWITARLCLRRALVTNTLEVV</sequence>
<dbReference type="KEGG" id="cku:UL82_01660"/>
<feature type="transmembrane region" description="Helical" evidence="5">
    <location>
        <begin position="166"/>
        <end position="184"/>
    </location>
</feature>
<evidence type="ECO:0000259" key="6">
    <source>
        <dbReference type="Pfam" id="PF01061"/>
    </source>
</evidence>
<evidence type="ECO:0000256" key="1">
    <source>
        <dbReference type="ARBA" id="ARBA00004141"/>
    </source>
</evidence>
<keyword evidence="3 5" id="KW-1133">Transmembrane helix</keyword>
<protein>
    <submittedName>
        <fullName evidence="7">ABC-2 type transporter</fullName>
    </submittedName>
</protein>
<dbReference type="OrthoDB" id="2166220at2"/>
<comment type="subcellular location">
    <subcellularLocation>
        <location evidence="1">Membrane</location>
        <topology evidence="1">Multi-pass membrane protein</topology>
    </subcellularLocation>
</comment>
<dbReference type="GO" id="GO:0016020">
    <property type="term" value="C:membrane"/>
    <property type="evidence" value="ECO:0007669"/>
    <property type="project" value="UniProtKB-SubCell"/>
</dbReference>
<dbReference type="EMBL" id="CP011312">
    <property type="protein sequence ID" value="AKE40560.1"/>
    <property type="molecule type" value="Genomic_DNA"/>
</dbReference>
<feature type="domain" description="ABC-2 type transporter transmembrane" evidence="6">
    <location>
        <begin position="18"/>
        <end position="207"/>
    </location>
</feature>
<keyword evidence="4 5" id="KW-0472">Membrane</keyword>
<name>A0A0F6QZ76_9CORY</name>
<dbReference type="RefSeq" id="WP_046438657.1">
    <property type="nucleotide sequence ID" value="NZ_CP011312.1"/>
</dbReference>
<feature type="transmembrane region" description="Helical" evidence="5">
    <location>
        <begin position="133"/>
        <end position="159"/>
    </location>
</feature>
<feature type="transmembrane region" description="Helical" evidence="5">
    <location>
        <begin position="20"/>
        <end position="40"/>
    </location>
</feature>
<proteinExistence type="predicted"/>
<keyword evidence="8" id="KW-1185">Reference proteome</keyword>
<evidence type="ECO:0000313" key="7">
    <source>
        <dbReference type="EMBL" id="AKE40560.1"/>
    </source>
</evidence>
<reference evidence="7 8" key="1">
    <citation type="journal article" date="2015" name="Genome Announc.">
        <title>Complete Genome Sequence of Corynebacterium kutscheri DSM 20755, a Corynebacterial Type Strain with Remarkably Low G+C Content of Chromosomal DNA.</title>
        <authorList>
            <person name="Ruckert C."/>
            <person name="Albersmeier A."/>
            <person name="Winkler A."/>
            <person name="Tauch A."/>
        </authorList>
    </citation>
    <scope>NUCLEOTIDE SEQUENCE [LARGE SCALE GENOMIC DNA]</scope>
    <source>
        <strain evidence="7 8">DSM 20755</strain>
    </source>
</reference>
<dbReference type="InterPro" id="IPR013525">
    <property type="entry name" value="ABC2_TM"/>
</dbReference>